<sequence>MKGDWQAHDAYFIKLGERGIWEQECIEGGYLRLGYGATPPELCEQGRWEEVRDELTRLRGDRGVGTRDMNQIRTFYEANETTLFVTFWRDSLCWCRPAGPVSVLGDRTKTRGTVDGWHDRSLVGTPLTLAGQRDSIARVRHFKGTICRIRAFQDLLEAISGQRTVR</sequence>
<evidence type="ECO:0000313" key="2">
    <source>
        <dbReference type="Proteomes" id="UP000523821"/>
    </source>
</evidence>
<protein>
    <submittedName>
        <fullName evidence="1">Uncharacterized protein</fullName>
    </submittedName>
</protein>
<comment type="caution">
    <text evidence="1">The sequence shown here is derived from an EMBL/GenBank/DDBJ whole genome shotgun (WGS) entry which is preliminary data.</text>
</comment>
<keyword evidence="2" id="KW-1185">Reference proteome</keyword>
<accession>A0A7W9FJK6</accession>
<dbReference type="EMBL" id="JACHOO010000002">
    <property type="protein sequence ID" value="MBB5751691.1"/>
    <property type="molecule type" value="Genomic_DNA"/>
</dbReference>
<name>A0A7W9FJK6_9HYPH</name>
<gene>
    <name evidence="1" type="ORF">GGQ63_000743</name>
</gene>
<reference evidence="1 2" key="1">
    <citation type="submission" date="2020-08" db="EMBL/GenBank/DDBJ databases">
        <title>Genomic Encyclopedia of Type Strains, Phase IV (KMG-IV): sequencing the most valuable type-strain genomes for metagenomic binning, comparative biology and taxonomic classification.</title>
        <authorList>
            <person name="Goeker M."/>
        </authorList>
    </citation>
    <scope>NUCLEOTIDE SEQUENCE [LARGE SCALE GENOMIC DNA]</scope>
    <source>
        <strain evidence="1 2">DSM 16268</strain>
    </source>
</reference>
<dbReference type="AlphaFoldDB" id="A0A7W9FJK6"/>
<dbReference type="Proteomes" id="UP000523821">
    <property type="component" value="Unassembled WGS sequence"/>
</dbReference>
<organism evidence="1 2">
    <name type="scientific">Prosthecomicrobium pneumaticum</name>
    <dbReference type="NCBI Taxonomy" id="81895"/>
    <lineage>
        <taxon>Bacteria</taxon>
        <taxon>Pseudomonadati</taxon>
        <taxon>Pseudomonadota</taxon>
        <taxon>Alphaproteobacteria</taxon>
        <taxon>Hyphomicrobiales</taxon>
        <taxon>Kaistiaceae</taxon>
        <taxon>Prosthecomicrobium</taxon>
    </lineage>
</organism>
<evidence type="ECO:0000313" key="1">
    <source>
        <dbReference type="EMBL" id="MBB5751691.1"/>
    </source>
</evidence>
<proteinExistence type="predicted"/>
<dbReference type="RefSeq" id="WP_183852680.1">
    <property type="nucleotide sequence ID" value="NZ_JACHOO010000002.1"/>
</dbReference>